<feature type="transmembrane region" description="Helical" evidence="5">
    <location>
        <begin position="99"/>
        <end position="120"/>
    </location>
</feature>
<gene>
    <name evidence="6" type="ORF">M409DRAFT_30707</name>
</gene>
<accession>A0A6A6BVV3</accession>
<feature type="transmembrane region" description="Helical" evidence="5">
    <location>
        <begin position="70"/>
        <end position="87"/>
    </location>
</feature>
<dbReference type="InterPro" id="IPR032808">
    <property type="entry name" value="DoxX"/>
</dbReference>
<evidence type="ECO:0000313" key="6">
    <source>
        <dbReference type="EMBL" id="KAF2158835.1"/>
    </source>
</evidence>
<dbReference type="RefSeq" id="XP_033659724.1">
    <property type="nucleotide sequence ID" value="XM_033810049.1"/>
</dbReference>
<keyword evidence="4 5" id="KW-0472">Membrane</keyword>
<reference evidence="6" key="1">
    <citation type="journal article" date="2020" name="Stud. Mycol.">
        <title>101 Dothideomycetes genomes: a test case for predicting lifestyles and emergence of pathogens.</title>
        <authorList>
            <person name="Haridas S."/>
            <person name="Albert R."/>
            <person name="Binder M."/>
            <person name="Bloem J."/>
            <person name="Labutti K."/>
            <person name="Salamov A."/>
            <person name="Andreopoulos B."/>
            <person name="Baker S."/>
            <person name="Barry K."/>
            <person name="Bills G."/>
            <person name="Bluhm B."/>
            <person name="Cannon C."/>
            <person name="Castanera R."/>
            <person name="Culley D."/>
            <person name="Daum C."/>
            <person name="Ezra D."/>
            <person name="Gonzalez J."/>
            <person name="Henrissat B."/>
            <person name="Kuo A."/>
            <person name="Liang C."/>
            <person name="Lipzen A."/>
            <person name="Lutzoni F."/>
            <person name="Magnuson J."/>
            <person name="Mondo S."/>
            <person name="Nolan M."/>
            <person name="Ohm R."/>
            <person name="Pangilinan J."/>
            <person name="Park H.-J."/>
            <person name="Ramirez L."/>
            <person name="Alfaro M."/>
            <person name="Sun H."/>
            <person name="Tritt A."/>
            <person name="Yoshinaga Y."/>
            <person name="Zwiers L.-H."/>
            <person name="Turgeon B."/>
            <person name="Goodwin S."/>
            <person name="Spatafora J."/>
            <person name="Crous P."/>
            <person name="Grigoriev I."/>
        </authorList>
    </citation>
    <scope>NUCLEOTIDE SEQUENCE</scope>
    <source>
        <strain evidence="6">ATCC 36951</strain>
    </source>
</reference>
<dbReference type="EMBL" id="ML993648">
    <property type="protein sequence ID" value="KAF2158835.1"/>
    <property type="molecule type" value="Genomic_DNA"/>
</dbReference>
<evidence type="ECO:0000256" key="5">
    <source>
        <dbReference type="SAM" id="Phobius"/>
    </source>
</evidence>
<keyword evidence="7" id="KW-1185">Reference proteome</keyword>
<keyword evidence="3 5" id="KW-1133">Transmembrane helix</keyword>
<dbReference type="GeneID" id="54563321"/>
<evidence type="ECO:0000256" key="2">
    <source>
        <dbReference type="ARBA" id="ARBA00022692"/>
    </source>
</evidence>
<evidence type="ECO:0000313" key="7">
    <source>
        <dbReference type="Proteomes" id="UP000799537"/>
    </source>
</evidence>
<dbReference type="AlphaFoldDB" id="A0A6A6BVV3"/>
<name>A0A6A6BVV3_ZASCE</name>
<evidence type="ECO:0000256" key="4">
    <source>
        <dbReference type="ARBA" id="ARBA00023136"/>
    </source>
</evidence>
<evidence type="ECO:0000256" key="3">
    <source>
        <dbReference type="ARBA" id="ARBA00022989"/>
    </source>
</evidence>
<feature type="transmembrane region" description="Helical" evidence="5">
    <location>
        <begin position="158"/>
        <end position="177"/>
    </location>
</feature>
<protein>
    <recommendedName>
        <fullName evidence="8">DoxX family protein</fullName>
    </recommendedName>
</protein>
<dbReference type="Proteomes" id="UP000799537">
    <property type="component" value="Unassembled WGS sequence"/>
</dbReference>
<dbReference type="OrthoDB" id="3940461at2759"/>
<dbReference type="Pfam" id="PF07681">
    <property type="entry name" value="DoxX"/>
    <property type="match status" value="1"/>
</dbReference>
<evidence type="ECO:0008006" key="8">
    <source>
        <dbReference type="Google" id="ProtNLM"/>
    </source>
</evidence>
<feature type="transmembrane region" description="Helical" evidence="5">
    <location>
        <begin position="126"/>
        <end position="146"/>
    </location>
</feature>
<organism evidence="6 7">
    <name type="scientific">Zasmidium cellare ATCC 36951</name>
    <dbReference type="NCBI Taxonomy" id="1080233"/>
    <lineage>
        <taxon>Eukaryota</taxon>
        <taxon>Fungi</taxon>
        <taxon>Dikarya</taxon>
        <taxon>Ascomycota</taxon>
        <taxon>Pezizomycotina</taxon>
        <taxon>Dothideomycetes</taxon>
        <taxon>Dothideomycetidae</taxon>
        <taxon>Mycosphaerellales</taxon>
        <taxon>Mycosphaerellaceae</taxon>
        <taxon>Zasmidium</taxon>
    </lineage>
</organism>
<sequence length="197" mass="22021">MATHANPLAISRRSTFNHRPLPEATTNFVPFSLQRRSTNRPPVPVKTIQYRTSPREMSRLGSALQTSGRILMAILFFVSGLGKLINVRATQTYMEAHRVSGLLIFPTAALEISAAIVLLMNRYTRYVAAVLAAWCLLTAVIFHTDLQDEAERVHFMKNLAMTGGFLVLAEAAVLWSWKTYIVATPRARCSAYLPQQD</sequence>
<keyword evidence="2 5" id="KW-0812">Transmembrane</keyword>
<evidence type="ECO:0000256" key="1">
    <source>
        <dbReference type="ARBA" id="ARBA00004141"/>
    </source>
</evidence>
<comment type="subcellular location">
    <subcellularLocation>
        <location evidence="1">Membrane</location>
        <topology evidence="1">Multi-pass membrane protein</topology>
    </subcellularLocation>
</comment>
<proteinExistence type="predicted"/>
<dbReference type="GO" id="GO:0016020">
    <property type="term" value="C:membrane"/>
    <property type="evidence" value="ECO:0007669"/>
    <property type="project" value="UniProtKB-SubCell"/>
</dbReference>